<reference evidence="2 3" key="1">
    <citation type="submission" date="2023-11" db="EMBL/GenBank/DDBJ databases">
        <authorList>
            <person name="Okamura Y."/>
        </authorList>
    </citation>
    <scope>NUCLEOTIDE SEQUENCE [LARGE SCALE GENOMIC DNA]</scope>
</reference>
<dbReference type="GO" id="GO:0006357">
    <property type="term" value="P:regulation of transcription by RNA polymerase II"/>
    <property type="evidence" value="ECO:0007669"/>
    <property type="project" value="TreeGrafter"/>
</dbReference>
<name>A0AAV1JBT5_9NEOP</name>
<evidence type="ECO:0000313" key="2">
    <source>
        <dbReference type="EMBL" id="CAK1546596.1"/>
    </source>
</evidence>
<dbReference type="PANTHER" id="PTHR12243:SF67">
    <property type="entry name" value="COREPRESSOR OF PANGOLIN, ISOFORM A-RELATED"/>
    <property type="match status" value="1"/>
</dbReference>
<protein>
    <recommendedName>
        <fullName evidence="1">MADF domain-containing protein</fullName>
    </recommendedName>
</protein>
<dbReference type="AlphaFoldDB" id="A0AAV1JBT5"/>
<dbReference type="Pfam" id="PF10545">
    <property type="entry name" value="MADF_DNA_bdg"/>
    <property type="match status" value="1"/>
</dbReference>
<comment type="caution">
    <text evidence="2">The sequence shown here is derived from an EMBL/GenBank/DDBJ whole genome shotgun (WGS) entry which is preliminary data.</text>
</comment>
<dbReference type="SMART" id="SM00595">
    <property type="entry name" value="MADF"/>
    <property type="match status" value="1"/>
</dbReference>
<dbReference type="EMBL" id="CAVLEF010000008">
    <property type="protein sequence ID" value="CAK1546596.1"/>
    <property type="molecule type" value="Genomic_DNA"/>
</dbReference>
<dbReference type="InterPro" id="IPR039353">
    <property type="entry name" value="TF_Adf1"/>
</dbReference>
<evidence type="ECO:0000259" key="1">
    <source>
        <dbReference type="PROSITE" id="PS51029"/>
    </source>
</evidence>
<keyword evidence="3" id="KW-1185">Reference proteome</keyword>
<proteinExistence type="predicted"/>
<evidence type="ECO:0000313" key="3">
    <source>
        <dbReference type="Proteomes" id="UP001497472"/>
    </source>
</evidence>
<dbReference type="GO" id="GO:0005634">
    <property type="term" value="C:nucleus"/>
    <property type="evidence" value="ECO:0007669"/>
    <property type="project" value="TreeGrafter"/>
</dbReference>
<sequence>MPLPFNKKLDLKLLELVKQNPMIYNTKHPKFVDFDAREVIWQKIGDTLNKPAGVCKSRWVNIRDMMRRRLRNRFRNPQAKSYHYKYEEEMSFLLPYFKEMSNEYEDYLEEASEIEISADVFGADVFDGNISTEQFDRQDLKSTDALDVFLITVGNTLRKFSPYYLNQAKSKIFQIVQDYELQQIMDKEEQPNTSNDR</sequence>
<gene>
    <name evidence="2" type="ORF">LNINA_LOCUS6155</name>
</gene>
<dbReference type="PROSITE" id="PS51029">
    <property type="entry name" value="MADF"/>
    <property type="match status" value="1"/>
</dbReference>
<dbReference type="Proteomes" id="UP001497472">
    <property type="component" value="Unassembled WGS sequence"/>
</dbReference>
<dbReference type="GO" id="GO:0005667">
    <property type="term" value="C:transcription regulator complex"/>
    <property type="evidence" value="ECO:0007669"/>
    <property type="project" value="TreeGrafter"/>
</dbReference>
<feature type="domain" description="MADF" evidence="1">
    <location>
        <begin position="12"/>
        <end position="98"/>
    </location>
</feature>
<accession>A0AAV1JBT5</accession>
<dbReference type="PANTHER" id="PTHR12243">
    <property type="entry name" value="MADF DOMAIN TRANSCRIPTION FACTOR"/>
    <property type="match status" value="1"/>
</dbReference>
<dbReference type="InterPro" id="IPR006578">
    <property type="entry name" value="MADF-dom"/>
</dbReference>
<organism evidence="2 3">
    <name type="scientific">Leptosia nina</name>
    <dbReference type="NCBI Taxonomy" id="320188"/>
    <lineage>
        <taxon>Eukaryota</taxon>
        <taxon>Metazoa</taxon>
        <taxon>Ecdysozoa</taxon>
        <taxon>Arthropoda</taxon>
        <taxon>Hexapoda</taxon>
        <taxon>Insecta</taxon>
        <taxon>Pterygota</taxon>
        <taxon>Neoptera</taxon>
        <taxon>Endopterygota</taxon>
        <taxon>Lepidoptera</taxon>
        <taxon>Glossata</taxon>
        <taxon>Ditrysia</taxon>
        <taxon>Papilionoidea</taxon>
        <taxon>Pieridae</taxon>
        <taxon>Pierinae</taxon>
        <taxon>Leptosia</taxon>
    </lineage>
</organism>